<gene>
    <name evidence="1" type="ORF">UNLARM2_0170</name>
</gene>
<dbReference type="AlphaFoldDB" id="C7DGG8"/>
<protein>
    <submittedName>
        <fullName evidence="1">Uncharacterized protein</fullName>
    </submittedName>
</protein>
<organism evidence="1 2">
    <name type="scientific">Candidatus Micrarchaeum acidiphilum ARMAN-2</name>
    <dbReference type="NCBI Taxonomy" id="425595"/>
    <lineage>
        <taxon>Archaea</taxon>
        <taxon>Candidatus Micrarchaeota</taxon>
        <taxon>Candidatus Micrarchaeia</taxon>
        <taxon>Candidatus Micrarchaeales</taxon>
        <taxon>Candidatus Micrarchaeaceae</taxon>
        <taxon>Candidatus Micrarchaeum</taxon>
    </lineage>
</organism>
<evidence type="ECO:0000313" key="2">
    <source>
        <dbReference type="Proteomes" id="UP000332487"/>
    </source>
</evidence>
<sequence length="103" mass="11867">MANTETFTLTRPELRRLLIAYNVDEKNIEKLFAEMEKAHRHINIVSFIGMLEKTNLGRSAISHIMRRFGMDDVAIKNAFEMVDEQRVMAESGRLYSASVDFGQ</sequence>
<name>C7DGG8_MICA2</name>
<reference evidence="1 2" key="2">
    <citation type="journal article" date="2010" name="Proc. Natl. Acad. Sci. U.S.A.">
        <title>Enigmatic, ultrasmall, uncultivated Archaea.</title>
        <authorList>
            <person name="Baker B.J."/>
            <person name="Comolli L.R."/>
            <person name="Dick G.J."/>
            <person name="Hauser L.J."/>
            <person name="Hyatt D."/>
            <person name="Dill B.D."/>
            <person name="Land M.L."/>
            <person name="Verberkmoes N.C."/>
            <person name="Hettich R.L."/>
            <person name="Banfield J.F."/>
        </authorList>
    </citation>
    <scope>NUCLEOTIDE SEQUENCE [LARGE SCALE GENOMIC DNA]</scope>
    <source>
        <strain evidence="1">ARMAN-2</strain>
    </source>
</reference>
<accession>C7DGG8</accession>
<evidence type="ECO:0000313" key="1">
    <source>
        <dbReference type="EMBL" id="EET90315.1"/>
    </source>
</evidence>
<reference evidence="1 2" key="1">
    <citation type="journal article" date="2009" name="Genome Biol.">
        <title>Community-wide analysis of microbial genome sequence signatures.</title>
        <authorList>
            <person name="Dick G.J."/>
            <person name="Andersson A.F."/>
            <person name="Baker B.J."/>
            <person name="Simmons S.L."/>
            <person name="Thomas B.C."/>
            <person name="Yelton A.P."/>
            <person name="Banfield J.F."/>
        </authorList>
    </citation>
    <scope>NUCLEOTIDE SEQUENCE [LARGE SCALE GENOMIC DNA]</scope>
    <source>
        <strain evidence="1">ARMAN-2</strain>
    </source>
</reference>
<proteinExistence type="predicted"/>
<dbReference type="Proteomes" id="UP000332487">
    <property type="component" value="Unassembled WGS sequence"/>
</dbReference>
<keyword evidence="2" id="KW-1185">Reference proteome</keyword>
<dbReference type="EMBL" id="GG697238">
    <property type="protein sequence ID" value="EET90315.1"/>
    <property type="molecule type" value="Genomic_DNA"/>
</dbReference>